<gene>
    <name evidence="3" type="ORF">ENP34_13280</name>
</gene>
<evidence type="ECO:0000313" key="3">
    <source>
        <dbReference type="EMBL" id="HEG92387.1"/>
    </source>
</evidence>
<name>A0A831TEJ0_9BACT</name>
<sequence length="149" mass="16238">MSAIAEGMRVSRQQLAGQTLIEFALVALPFLLLTFGIIEGGRLLFTYHEVNNAAREGVRYMVAHGALHPDPDEQLGPGDEDAVIEYVLDRTAGLDPADLTVSPVWNDGGNAPGQVVSIQVSYQFEPIIGMIFGIDPIELEATSEMRIHY</sequence>
<keyword evidence="1" id="KW-0812">Transmembrane</keyword>
<organism evidence="3">
    <name type="scientific">Thermorudis peleae</name>
    <dbReference type="NCBI Taxonomy" id="1382356"/>
    <lineage>
        <taxon>Bacteria</taxon>
        <taxon>Pseudomonadati</taxon>
        <taxon>Thermomicrobiota</taxon>
        <taxon>Thermomicrobia</taxon>
        <taxon>Thermomicrobia incertae sedis</taxon>
        <taxon>Thermorudis</taxon>
    </lineage>
</organism>
<dbReference type="EMBL" id="DSIY01000307">
    <property type="protein sequence ID" value="HEG92387.1"/>
    <property type="molecule type" value="Genomic_DNA"/>
</dbReference>
<keyword evidence="1" id="KW-0472">Membrane</keyword>
<dbReference type="InterPro" id="IPR012495">
    <property type="entry name" value="TadE-like_dom"/>
</dbReference>
<feature type="domain" description="TadE-like" evidence="2">
    <location>
        <begin position="17"/>
        <end position="59"/>
    </location>
</feature>
<reference evidence="3" key="1">
    <citation type="journal article" date="2020" name="mSystems">
        <title>Genome- and Community-Level Interaction Insights into Carbon Utilization and Element Cycling Functions of Hydrothermarchaeota in Hydrothermal Sediment.</title>
        <authorList>
            <person name="Zhou Z."/>
            <person name="Liu Y."/>
            <person name="Xu W."/>
            <person name="Pan J."/>
            <person name="Luo Z.H."/>
            <person name="Li M."/>
        </authorList>
    </citation>
    <scope>NUCLEOTIDE SEQUENCE [LARGE SCALE GENOMIC DNA]</scope>
    <source>
        <strain evidence="3">SpSt-210</strain>
    </source>
</reference>
<evidence type="ECO:0000256" key="1">
    <source>
        <dbReference type="SAM" id="Phobius"/>
    </source>
</evidence>
<protein>
    <submittedName>
        <fullName evidence="3">Pilus assembly protein</fullName>
    </submittedName>
</protein>
<dbReference type="AlphaFoldDB" id="A0A831TEJ0"/>
<proteinExistence type="predicted"/>
<keyword evidence="1" id="KW-1133">Transmembrane helix</keyword>
<dbReference type="Pfam" id="PF07811">
    <property type="entry name" value="TadE"/>
    <property type="match status" value="1"/>
</dbReference>
<evidence type="ECO:0000259" key="2">
    <source>
        <dbReference type="Pfam" id="PF07811"/>
    </source>
</evidence>
<comment type="caution">
    <text evidence="3">The sequence shown here is derived from an EMBL/GenBank/DDBJ whole genome shotgun (WGS) entry which is preliminary data.</text>
</comment>
<accession>A0A831TEJ0</accession>
<feature type="transmembrane region" description="Helical" evidence="1">
    <location>
        <begin position="20"/>
        <end position="38"/>
    </location>
</feature>